<comment type="caution">
    <text evidence="9">The sequence shown here is derived from an EMBL/GenBank/DDBJ whole genome shotgun (WGS) entry which is preliminary data.</text>
</comment>
<keyword evidence="10" id="KW-1185">Reference proteome</keyword>
<comment type="similarity">
    <text evidence="2 7">Belongs to the TRAPP small subunits family. BET3 subfamily.</text>
</comment>
<evidence type="ECO:0000256" key="8">
    <source>
        <dbReference type="SAM" id="MobiDB-lite"/>
    </source>
</evidence>
<dbReference type="InterPro" id="IPR007194">
    <property type="entry name" value="TRAPP_component"/>
</dbReference>
<dbReference type="Pfam" id="PF04051">
    <property type="entry name" value="TRAPP"/>
    <property type="match status" value="1"/>
</dbReference>
<sequence>MSRSAQSNTNLLDRPLGRSGGRVGGSSDATSVSLSAFAYVYSELVQYHQGRAASVSELERRLESAGYGVGLKVLELVAYRSKETKRETRLMSMLQFVSSSVWKSLFGKAADSLERSIDHADEFMIVDYEPITSTFVSVPQDLGQLSADAYVSGIIAGVLDGAGFSARVTAHSVDLEDGEYSKPNTTGMPPRKDKAVFLVKFSPEVLSRDAALDR</sequence>
<gene>
    <name evidence="9" type="ORF">QTG54_004307</name>
</gene>
<dbReference type="GO" id="GO:1990071">
    <property type="term" value="C:TRAPPII protein complex"/>
    <property type="evidence" value="ECO:0007669"/>
    <property type="project" value="TreeGrafter"/>
</dbReference>
<dbReference type="EMBL" id="JATAAI010000006">
    <property type="protein sequence ID" value="KAK1745016.1"/>
    <property type="molecule type" value="Genomic_DNA"/>
</dbReference>
<accession>A0AAD9DEU2</accession>
<dbReference type="GO" id="GO:1990072">
    <property type="term" value="C:TRAPPIII protein complex"/>
    <property type="evidence" value="ECO:0007669"/>
    <property type="project" value="TreeGrafter"/>
</dbReference>
<comment type="subunit">
    <text evidence="7">Part of the multisubunit TRAPP (transport protein particle) complex.</text>
</comment>
<feature type="compositionally biased region" description="Polar residues" evidence="8">
    <location>
        <begin position="1"/>
        <end position="11"/>
    </location>
</feature>
<evidence type="ECO:0000256" key="1">
    <source>
        <dbReference type="ARBA" id="ARBA00004240"/>
    </source>
</evidence>
<dbReference type="PANTHER" id="PTHR20902:SF0">
    <property type="entry name" value="TRAFFICKING PROTEIN PARTICLE COMPLEX SUBUNIT 5"/>
    <property type="match status" value="1"/>
</dbReference>
<dbReference type="CDD" id="cd14943">
    <property type="entry name" value="TRAPPC5_Trs31"/>
    <property type="match status" value="1"/>
</dbReference>
<dbReference type="InterPro" id="IPR016696">
    <property type="entry name" value="TRAPP-I_su5"/>
</dbReference>
<dbReference type="Gene3D" id="3.30.1380.20">
    <property type="entry name" value="Trafficking protein particle complex subunit 3"/>
    <property type="match status" value="1"/>
</dbReference>
<dbReference type="GO" id="GO:1990070">
    <property type="term" value="C:TRAPPI protein complex"/>
    <property type="evidence" value="ECO:0007669"/>
    <property type="project" value="TreeGrafter"/>
</dbReference>
<keyword evidence="3 7" id="KW-0813">Transport</keyword>
<dbReference type="SUPFAM" id="SSF111126">
    <property type="entry name" value="Ligand-binding domain in the NO signalling and Golgi transport"/>
    <property type="match status" value="1"/>
</dbReference>
<reference evidence="9" key="1">
    <citation type="submission" date="2023-06" db="EMBL/GenBank/DDBJ databases">
        <title>Survivors Of The Sea: Transcriptome response of Skeletonema marinoi to long-term dormancy.</title>
        <authorList>
            <person name="Pinder M.I.M."/>
            <person name="Kourtchenko O."/>
            <person name="Robertson E.K."/>
            <person name="Larsson T."/>
            <person name="Maumus F."/>
            <person name="Osuna-Cruz C.M."/>
            <person name="Vancaester E."/>
            <person name="Stenow R."/>
            <person name="Vandepoele K."/>
            <person name="Ploug H."/>
            <person name="Bruchert V."/>
            <person name="Godhe A."/>
            <person name="Topel M."/>
        </authorList>
    </citation>
    <scope>NUCLEOTIDE SEQUENCE</scope>
    <source>
        <strain evidence="9">R05AC</strain>
    </source>
</reference>
<dbReference type="Proteomes" id="UP001224775">
    <property type="component" value="Unassembled WGS sequence"/>
</dbReference>
<dbReference type="AlphaFoldDB" id="A0AAD9DEU2"/>
<keyword evidence="4 7" id="KW-0256">Endoplasmic reticulum</keyword>
<protein>
    <recommendedName>
        <fullName evidence="7">Trafficking protein particle complex subunit</fullName>
    </recommendedName>
</protein>
<evidence type="ECO:0000256" key="6">
    <source>
        <dbReference type="ARBA" id="ARBA00023034"/>
    </source>
</evidence>
<dbReference type="GO" id="GO:0006888">
    <property type="term" value="P:endoplasmic reticulum to Golgi vesicle-mediated transport"/>
    <property type="evidence" value="ECO:0007669"/>
    <property type="project" value="TreeGrafter"/>
</dbReference>
<evidence type="ECO:0000313" key="9">
    <source>
        <dbReference type="EMBL" id="KAK1745016.1"/>
    </source>
</evidence>
<evidence type="ECO:0000256" key="4">
    <source>
        <dbReference type="ARBA" id="ARBA00022824"/>
    </source>
</evidence>
<dbReference type="FunFam" id="3.30.1380.20:FF:000002">
    <property type="entry name" value="Trafficking protein particle complex subunit"/>
    <property type="match status" value="1"/>
</dbReference>
<keyword evidence="6 7" id="KW-0333">Golgi apparatus</keyword>
<evidence type="ECO:0000256" key="3">
    <source>
        <dbReference type="ARBA" id="ARBA00022448"/>
    </source>
</evidence>
<comment type="subcellular location">
    <subcellularLocation>
        <location evidence="1">Endoplasmic reticulum</location>
    </subcellularLocation>
    <subcellularLocation>
        <location evidence="7">Golgi apparatus</location>
        <location evidence="7">cis-Golgi network</location>
    </subcellularLocation>
</comment>
<keyword evidence="5 7" id="KW-0931">ER-Golgi transport</keyword>
<evidence type="ECO:0000313" key="10">
    <source>
        <dbReference type="Proteomes" id="UP001224775"/>
    </source>
</evidence>
<dbReference type="PANTHER" id="PTHR20902">
    <property type="entry name" value="41-2 PROTEIN ANTIGEN-RELATED"/>
    <property type="match status" value="1"/>
</dbReference>
<dbReference type="InterPro" id="IPR024096">
    <property type="entry name" value="NO_sig/Golgi_transp_ligand-bd"/>
</dbReference>
<organism evidence="9 10">
    <name type="scientific">Skeletonema marinoi</name>
    <dbReference type="NCBI Taxonomy" id="267567"/>
    <lineage>
        <taxon>Eukaryota</taxon>
        <taxon>Sar</taxon>
        <taxon>Stramenopiles</taxon>
        <taxon>Ochrophyta</taxon>
        <taxon>Bacillariophyta</taxon>
        <taxon>Coscinodiscophyceae</taxon>
        <taxon>Thalassiosirophycidae</taxon>
        <taxon>Thalassiosirales</taxon>
        <taxon>Skeletonemataceae</taxon>
        <taxon>Skeletonema</taxon>
        <taxon>Skeletonema marinoi-dohrnii complex</taxon>
    </lineage>
</organism>
<dbReference type="PIRSF" id="PIRSF017479">
    <property type="entry name" value="TRAPP_I_complex_Trs31"/>
    <property type="match status" value="1"/>
</dbReference>
<proteinExistence type="inferred from homology"/>
<evidence type="ECO:0000256" key="7">
    <source>
        <dbReference type="PIRNR" id="PIRNR017479"/>
    </source>
</evidence>
<name>A0AAD9DEU2_9STRA</name>
<feature type="region of interest" description="Disordered" evidence="8">
    <location>
        <begin position="1"/>
        <end position="25"/>
    </location>
</feature>
<evidence type="ECO:0000256" key="2">
    <source>
        <dbReference type="ARBA" id="ARBA00006218"/>
    </source>
</evidence>
<evidence type="ECO:0000256" key="5">
    <source>
        <dbReference type="ARBA" id="ARBA00022892"/>
    </source>
</evidence>
<dbReference type="GO" id="GO:0005783">
    <property type="term" value="C:endoplasmic reticulum"/>
    <property type="evidence" value="ECO:0007669"/>
    <property type="project" value="UniProtKB-SubCell"/>
</dbReference>